<dbReference type="OrthoDB" id="10010272at2"/>
<feature type="signal peptide" evidence="1">
    <location>
        <begin position="1"/>
        <end position="25"/>
    </location>
</feature>
<dbReference type="RefSeq" id="WP_011331347.1">
    <property type="nucleotide sequence ID" value="NC_007489.1"/>
</dbReference>
<evidence type="ECO:0000313" key="3">
    <source>
        <dbReference type="Proteomes" id="UP000002703"/>
    </source>
</evidence>
<evidence type="ECO:0000256" key="1">
    <source>
        <dbReference type="SAM" id="SignalP"/>
    </source>
</evidence>
<dbReference type="KEGG" id="rsp:RSP_7252"/>
<reference evidence="3" key="1">
    <citation type="submission" date="2005-09" db="EMBL/GenBank/DDBJ databases">
        <title>Complete sequence of plasmid C of Rhodobacter sphaeroides 2.4.1.</title>
        <authorList>
            <person name="Copeland A."/>
            <person name="Lucas S."/>
            <person name="Lapidus A."/>
            <person name="Barry K."/>
            <person name="Detter J.C."/>
            <person name="Glavina T."/>
            <person name="Hammon N."/>
            <person name="Israni S."/>
            <person name="Pitluck S."/>
            <person name="Richardson P."/>
            <person name="Mackenzie C."/>
            <person name="Choudhary M."/>
            <person name="Larimer F."/>
            <person name="Hauser L.J."/>
            <person name="Land M."/>
            <person name="Donohue T.J."/>
            <person name="Kaplan S."/>
        </authorList>
    </citation>
    <scope>NUCLEOTIDE SEQUENCE [LARGE SCALE GENOMIC DNA]</scope>
    <source>
        <strain evidence="3">ATCC 17023 / DSM 158 / JCM 6121 / CCUG 31486 / LMG 2827 / NBRC 12203 / NCIMB 8253 / ATH 2.4.1.</strain>
        <plasmid evidence="3">pRS241c</plasmid>
    </source>
</reference>
<dbReference type="GeneID" id="3711936"/>
<keyword evidence="3" id="KW-1185">Reference proteome</keyword>
<protein>
    <submittedName>
        <fullName evidence="2">Uncharacterized protein</fullName>
    </submittedName>
</protein>
<name>Q3IV94_CERS4</name>
<dbReference type="EMBL" id="CP000146">
    <property type="protein sequence ID" value="ABA81540.1"/>
    <property type="molecule type" value="Genomic_DNA"/>
</dbReference>
<dbReference type="EnsemblBacteria" id="ABA81540">
    <property type="protein sequence ID" value="ABA81540"/>
    <property type="gene ID" value="RSP_7252"/>
</dbReference>
<keyword evidence="2" id="KW-0614">Plasmid</keyword>
<proteinExistence type="predicted"/>
<geneLocation type="plasmid" evidence="3">
    <name>pRS241c</name>
</geneLocation>
<dbReference type="AlphaFoldDB" id="Q3IV94"/>
<organism evidence="2 3">
    <name type="scientific">Cereibacter sphaeroides (strain ATCC 17023 / DSM 158 / JCM 6121 / CCUG 31486 / LMG 2827 / NBRC 12203 / NCIMB 8253 / ATH 2.4.1.)</name>
    <name type="common">Rhodobacter sphaeroides</name>
    <dbReference type="NCBI Taxonomy" id="272943"/>
    <lineage>
        <taxon>Bacteria</taxon>
        <taxon>Pseudomonadati</taxon>
        <taxon>Pseudomonadota</taxon>
        <taxon>Alphaproteobacteria</taxon>
        <taxon>Rhodobacterales</taxon>
        <taxon>Paracoccaceae</taxon>
        <taxon>Cereibacter</taxon>
    </lineage>
</organism>
<keyword evidence="1" id="KW-0732">Signal</keyword>
<dbReference type="Proteomes" id="UP000002703">
    <property type="component" value="Plasmid C"/>
</dbReference>
<gene>
    <name evidence="2" type="ORF">RSP_7252</name>
</gene>
<feature type="chain" id="PRO_5004226200" evidence="1">
    <location>
        <begin position="26"/>
        <end position="157"/>
    </location>
</feature>
<dbReference type="PATRIC" id="fig|272943.9.peg.123"/>
<accession>Q3IV94</accession>
<evidence type="ECO:0000313" key="2">
    <source>
        <dbReference type="EMBL" id="ABA81540.1"/>
    </source>
</evidence>
<sequence length="157" mass="16525">MNIFRALTVCLFAPCLAASATGAQAGEEWFHATAPMAQFEGGYGEHDADFGIGYGCSTIGSSLDIDLKGNHVGTGTGRIMIDGTILTDAPITFSATRGTTRMAFHSSWKESPAQRAAYDRVITAIASGRAMSVRFGDDTEIPVSLKNSSAITSCLVH</sequence>